<sequence length="152" mass="17125">MTVASPKNGFGWKCLRPLNDTIERSQNETDHLERVKLEPAPNNKFIVRIAVPPMAHAWLLKEPRGVRSMRSTLIALGGPWAKLRPIRLRSTFISFEAEDLMHEQALQNASLGLADLLGCPFPCSNEEKTYFIAVRDMKKEGTIPHLFKGAQC</sequence>
<accession>A0A517LPQ0</accession>
<evidence type="ECO:0000313" key="1">
    <source>
        <dbReference type="EMBL" id="QDS77553.1"/>
    </source>
</evidence>
<proteinExistence type="predicted"/>
<name>A0A517LPQ0_9PEZI</name>
<dbReference type="AlphaFoldDB" id="A0A517LPQ0"/>
<gene>
    <name evidence="1" type="ORF">FKW77_001208</name>
</gene>
<dbReference type="Proteomes" id="UP000316270">
    <property type="component" value="Chromosome 18"/>
</dbReference>
<dbReference type="EMBL" id="CP042202">
    <property type="protein sequence ID" value="QDS77553.1"/>
    <property type="molecule type" value="Genomic_DNA"/>
</dbReference>
<keyword evidence="2" id="KW-1185">Reference proteome</keyword>
<organism evidence="1 2">
    <name type="scientific">Venturia effusa</name>
    <dbReference type="NCBI Taxonomy" id="50376"/>
    <lineage>
        <taxon>Eukaryota</taxon>
        <taxon>Fungi</taxon>
        <taxon>Dikarya</taxon>
        <taxon>Ascomycota</taxon>
        <taxon>Pezizomycotina</taxon>
        <taxon>Dothideomycetes</taxon>
        <taxon>Pleosporomycetidae</taxon>
        <taxon>Venturiales</taxon>
        <taxon>Venturiaceae</taxon>
        <taxon>Venturia</taxon>
    </lineage>
</organism>
<reference evidence="1 2" key="1">
    <citation type="submission" date="2019-07" db="EMBL/GenBank/DDBJ databases">
        <title>Finished genome of Venturia effusa.</title>
        <authorList>
            <person name="Young C.A."/>
            <person name="Cox M.P."/>
            <person name="Ganley A.R.D."/>
            <person name="David W.J."/>
        </authorList>
    </citation>
    <scope>NUCLEOTIDE SEQUENCE [LARGE SCALE GENOMIC DNA]</scope>
    <source>
        <strain evidence="2">albino</strain>
    </source>
</reference>
<protein>
    <submittedName>
        <fullName evidence="1">Uncharacterized protein</fullName>
    </submittedName>
</protein>
<evidence type="ECO:0000313" key="2">
    <source>
        <dbReference type="Proteomes" id="UP000316270"/>
    </source>
</evidence>